<accession>A0ABS5BUD3</accession>
<dbReference type="PANTHER" id="PTHR36152:SF1">
    <property type="entry name" value="UBIQUITIN-LIKE DOMAIN-CONTAINING PROTEIN"/>
    <property type="match status" value="1"/>
</dbReference>
<dbReference type="Gene3D" id="2.30.110.20">
    <property type="entry name" value="Hcp1-like"/>
    <property type="match status" value="1"/>
</dbReference>
<dbReference type="PANTHER" id="PTHR36152">
    <property type="entry name" value="CYTOPLASMIC PROTEIN-RELATED"/>
    <property type="match status" value="1"/>
</dbReference>
<keyword evidence="2" id="KW-1185">Reference proteome</keyword>
<dbReference type="InterPro" id="IPR008514">
    <property type="entry name" value="T6SS_Hcp"/>
</dbReference>
<dbReference type="InterPro" id="IPR053165">
    <property type="entry name" value="HSI-I_assembly_Hcp1"/>
</dbReference>
<reference evidence="1 2" key="1">
    <citation type="submission" date="2021-04" db="EMBL/GenBank/DDBJ databases">
        <authorList>
            <person name="Ivanova A."/>
        </authorList>
    </citation>
    <scope>NUCLEOTIDE SEQUENCE [LARGE SCALE GENOMIC DNA]</scope>
    <source>
        <strain evidence="1 2">G18</strain>
    </source>
</reference>
<dbReference type="EMBL" id="JAGKQQ010000001">
    <property type="protein sequence ID" value="MBP3957266.1"/>
    <property type="molecule type" value="Genomic_DNA"/>
</dbReference>
<dbReference type="Pfam" id="PF05638">
    <property type="entry name" value="T6SS_HCP"/>
    <property type="match status" value="1"/>
</dbReference>
<evidence type="ECO:0000313" key="2">
    <source>
        <dbReference type="Proteomes" id="UP000676565"/>
    </source>
</evidence>
<dbReference type="Proteomes" id="UP000676565">
    <property type="component" value="Unassembled WGS sequence"/>
</dbReference>
<dbReference type="InterPro" id="IPR036624">
    <property type="entry name" value="Hcp1-lik_sf"/>
</dbReference>
<evidence type="ECO:0000313" key="1">
    <source>
        <dbReference type="EMBL" id="MBP3957266.1"/>
    </source>
</evidence>
<organism evidence="1 2">
    <name type="scientific">Gemmata palustris</name>
    <dbReference type="NCBI Taxonomy" id="2822762"/>
    <lineage>
        <taxon>Bacteria</taxon>
        <taxon>Pseudomonadati</taxon>
        <taxon>Planctomycetota</taxon>
        <taxon>Planctomycetia</taxon>
        <taxon>Gemmatales</taxon>
        <taxon>Gemmataceae</taxon>
        <taxon>Gemmata</taxon>
    </lineage>
</organism>
<protein>
    <submittedName>
        <fullName evidence="1">Type VI secretion system tube protein Hcp</fullName>
    </submittedName>
</protein>
<gene>
    <name evidence="1" type="ORF">J8F10_18555</name>
</gene>
<proteinExistence type="predicted"/>
<name>A0ABS5BUD3_9BACT</name>
<comment type="caution">
    <text evidence="1">The sequence shown here is derived from an EMBL/GenBank/DDBJ whole genome shotgun (WGS) entry which is preliminary data.</text>
</comment>
<sequence>MPIYVKYGKIVGNVTEAGHKDWVEVNSFQWGVGRGIGSPVGKSANRESSAPSVSEITVSKQMDKSTFAWLQEALTGKGVDCTVHFCSTDGKELRMYAEYKLTNCLISGYSLSSGGDRPSESLSINFTKIEYLFKEYGQDNSITDSPRVSYDLATAVAS</sequence>
<dbReference type="RefSeq" id="WP_210656154.1">
    <property type="nucleotide sequence ID" value="NZ_JAGKQQ010000001.1"/>
</dbReference>
<dbReference type="SUPFAM" id="SSF141452">
    <property type="entry name" value="Hcp1-like"/>
    <property type="match status" value="1"/>
</dbReference>